<reference evidence="1 2" key="1">
    <citation type="submission" date="2019-12" db="EMBL/GenBank/DDBJ databases">
        <title>Genomic-based taxomic classification of the family Erythrobacteraceae.</title>
        <authorList>
            <person name="Xu L."/>
        </authorList>
    </citation>
    <scope>NUCLEOTIDE SEQUENCE [LARGE SCALE GENOMIC DNA]</scope>
    <source>
        <strain evidence="1 2">RC4-10-4</strain>
    </source>
</reference>
<dbReference type="OrthoDB" id="7363783at2"/>
<proteinExistence type="predicted"/>
<gene>
    <name evidence="1" type="ORF">GRI62_11565</name>
</gene>
<accession>A0A845A139</accession>
<dbReference type="Proteomes" id="UP000460626">
    <property type="component" value="Unassembled WGS sequence"/>
</dbReference>
<dbReference type="InterPro" id="IPR054234">
    <property type="entry name" value="DUF6961"/>
</dbReference>
<name>A0A845A139_9SPHN</name>
<organism evidence="1 2">
    <name type="scientific">Aurantiacibacter arachoides</name>
    <dbReference type="NCBI Taxonomy" id="1850444"/>
    <lineage>
        <taxon>Bacteria</taxon>
        <taxon>Pseudomonadati</taxon>
        <taxon>Pseudomonadota</taxon>
        <taxon>Alphaproteobacteria</taxon>
        <taxon>Sphingomonadales</taxon>
        <taxon>Erythrobacteraceae</taxon>
        <taxon>Aurantiacibacter</taxon>
    </lineage>
</organism>
<dbReference type="RefSeq" id="WP_131453477.1">
    <property type="nucleotide sequence ID" value="NZ_BMJK01000002.1"/>
</dbReference>
<evidence type="ECO:0000313" key="2">
    <source>
        <dbReference type="Proteomes" id="UP000460626"/>
    </source>
</evidence>
<sequence length="65" mass="7506">MNRDQEIWGMALWVEKHHGADGWLYIAQQQDRLLEQGDYDGMALWRKVKDRLAALAPHDADTPSS</sequence>
<dbReference type="EMBL" id="WTYH01000001">
    <property type="protein sequence ID" value="MXO94233.1"/>
    <property type="molecule type" value="Genomic_DNA"/>
</dbReference>
<keyword evidence="2" id="KW-1185">Reference proteome</keyword>
<comment type="caution">
    <text evidence="1">The sequence shown here is derived from an EMBL/GenBank/DDBJ whole genome shotgun (WGS) entry which is preliminary data.</text>
</comment>
<protein>
    <submittedName>
        <fullName evidence="1">Uncharacterized protein</fullName>
    </submittedName>
</protein>
<evidence type="ECO:0000313" key="1">
    <source>
        <dbReference type="EMBL" id="MXO94233.1"/>
    </source>
</evidence>
<dbReference type="AlphaFoldDB" id="A0A845A139"/>
<dbReference type="Pfam" id="PF22284">
    <property type="entry name" value="DUF6961"/>
    <property type="match status" value="1"/>
</dbReference>